<dbReference type="CDD" id="cd14845">
    <property type="entry name" value="L-Ala-D-Glu_peptidase_like"/>
    <property type="match status" value="1"/>
</dbReference>
<dbReference type="EMBL" id="VNJJ01000014">
    <property type="protein sequence ID" value="TVX96928.1"/>
    <property type="molecule type" value="Genomic_DNA"/>
</dbReference>
<dbReference type="SUPFAM" id="SSF55166">
    <property type="entry name" value="Hedgehog/DD-peptidase"/>
    <property type="match status" value="1"/>
</dbReference>
<protein>
    <submittedName>
        <fullName evidence="2">M15 family metallopeptidase</fullName>
    </submittedName>
</protein>
<dbReference type="GO" id="GO:0008233">
    <property type="term" value="F:peptidase activity"/>
    <property type="evidence" value="ECO:0007669"/>
    <property type="project" value="InterPro"/>
</dbReference>
<reference evidence="2 3" key="1">
    <citation type="submission" date="2019-07" db="EMBL/GenBank/DDBJ databases">
        <authorList>
            <person name="Kim J."/>
        </authorList>
    </citation>
    <scope>NUCLEOTIDE SEQUENCE [LARGE SCALE GENOMIC DNA]</scope>
    <source>
        <strain evidence="2 3">G13</strain>
    </source>
</reference>
<dbReference type="PANTHER" id="PTHR34385:SF1">
    <property type="entry name" value="PEPTIDOGLYCAN L-ALANYL-D-GLUTAMATE ENDOPEPTIDASE CWLK"/>
    <property type="match status" value="1"/>
</dbReference>
<dbReference type="Pfam" id="PF13539">
    <property type="entry name" value="Peptidase_M15_4"/>
    <property type="match status" value="1"/>
</dbReference>
<dbReference type="InterPro" id="IPR039561">
    <property type="entry name" value="Peptidase_M15C"/>
</dbReference>
<sequence>MNAGTFGRLLPIQWFRDVPPVSRLHPVVAEKKDKLVALSKKIGIDVVITDGFRSSDAQDALYRQGRSEGGPIVTQVKGGESYHNYGLAIDFAIKTRAGKVIWDLKYDGNGNGEADWMEVVAIAKELGFSWGGDWKGFPDNPHLQMDFGYSIAELQRGWRPPDRISAVE</sequence>
<evidence type="ECO:0000313" key="3">
    <source>
        <dbReference type="Proteomes" id="UP000316330"/>
    </source>
</evidence>
<comment type="caution">
    <text evidence="2">The sequence shown here is derived from an EMBL/GenBank/DDBJ whole genome shotgun (WGS) entry which is preliminary data.</text>
</comment>
<dbReference type="OrthoDB" id="9799970at2"/>
<accession>A0A559JAL3</accession>
<organism evidence="2 3">
    <name type="scientific">Cohnella terricola</name>
    <dbReference type="NCBI Taxonomy" id="1289167"/>
    <lineage>
        <taxon>Bacteria</taxon>
        <taxon>Bacillati</taxon>
        <taxon>Bacillota</taxon>
        <taxon>Bacilli</taxon>
        <taxon>Bacillales</taxon>
        <taxon>Paenibacillaceae</taxon>
        <taxon>Cohnella</taxon>
    </lineage>
</organism>
<evidence type="ECO:0000313" key="2">
    <source>
        <dbReference type="EMBL" id="TVX96928.1"/>
    </source>
</evidence>
<proteinExistence type="predicted"/>
<dbReference type="InterPro" id="IPR009045">
    <property type="entry name" value="Zn_M74/Hedgehog-like"/>
</dbReference>
<dbReference type="InterPro" id="IPR052179">
    <property type="entry name" value="DD-CPase-like"/>
</dbReference>
<gene>
    <name evidence="2" type="ORF">FPZ45_19960</name>
</gene>
<evidence type="ECO:0000259" key="1">
    <source>
        <dbReference type="Pfam" id="PF13539"/>
    </source>
</evidence>
<keyword evidence="3" id="KW-1185">Reference proteome</keyword>
<name>A0A559JAL3_9BACL</name>
<dbReference type="Proteomes" id="UP000316330">
    <property type="component" value="Unassembled WGS sequence"/>
</dbReference>
<dbReference type="Gene3D" id="3.30.1380.10">
    <property type="match status" value="1"/>
</dbReference>
<dbReference type="PANTHER" id="PTHR34385">
    <property type="entry name" value="D-ALANYL-D-ALANINE CARBOXYPEPTIDASE"/>
    <property type="match status" value="1"/>
</dbReference>
<feature type="domain" description="Peptidase M15C" evidence="1">
    <location>
        <begin position="78"/>
        <end position="145"/>
    </location>
</feature>
<dbReference type="AlphaFoldDB" id="A0A559JAL3"/>